<name>A0A1X0Y9F3_MYCSI</name>
<keyword evidence="2" id="KW-1185">Reference proteome</keyword>
<reference evidence="1 2" key="1">
    <citation type="submission" date="2017-03" db="EMBL/GenBank/DDBJ databases">
        <title>Genomic insights into Mycobacterium simiae human colonization.</title>
        <authorList>
            <person name="Steffani J.L."/>
            <person name="Brunck M.E."/>
            <person name="Cruz E."/>
            <person name="Montiel R."/>
            <person name="Barona F."/>
        </authorList>
    </citation>
    <scope>NUCLEOTIDE SEQUENCE [LARGE SCALE GENOMIC DNA]</scope>
    <source>
        <strain evidence="1 2">MsiGto</strain>
    </source>
</reference>
<dbReference type="AlphaFoldDB" id="A0A1X0Y9F3"/>
<accession>A0A1X0Y9F3</accession>
<gene>
    <name evidence="1" type="ORF">B5M45_08615</name>
</gene>
<comment type="caution">
    <text evidence="1">The sequence shown here is derived from an EMBL/GenBank/DDBJ whole genome shotgun (WGS) entry which is preliminary data.</text>
</comment>
<evidence type="ECO:0000313" key="1">
    <source>
        <dbReference type="EMBL" id="ORJ61788.1"/>
    </source>
</evidence>
<sequence length="146" mass="16533">MTQDFLAGVRAIVEPLLINLGFQLDGYDDAVDEWGRRGAVVYFRSADCKIQIYDSSRDGSINCMIAPLGALNVFGPHDQSGMWQYLPRFALRQGVPLDEVRETALPDFPTTDQFLESVRGRIERYFPIAHAGVLEMRGPEYWDPHP</sequence>
<organism evidence="1 2">
    <name type="scientific">Mycobacterium simiae</name>
    <name type="common">Mycobacterium habana</name>
    <dbReference type="NCBI Taxonomy" id="1784"/>
    <lineage>
        <taxon>Bacteria</taxon>
        <taxon>Bacillati</taxon>
        <taxon>Actinomycetota</taxon>
        <taxon>Actinomycetes</taxon>
        <taxon>Mycobacteriales</taxon>
        <taxon>Mycobacteriaceae</taxon>
        <taxon>Mycobacterium</taxon>
        <taxon>Mycobacterium simiae complex</taxon>
    </lineage>
</organism>
<evidence type="ECO:0000313" key="2">
    <source>
        <dbReference type="Proteomes" id="UP000193040"/>
    </source>
</evidence>
<dbReference type="RefSeq" id="WP_049919214.1">
    <property type="nucleotide sequence ID" value="NZ_AP022568.1"/>
</dbReference>
<protein>
    <submittedName>
        <fullName evidence="1">Uncharacterized protein</fullName>
    </submittedName>
</protein>
<dbReference type="Proteomes" id="UP000193040">
    <property type="component" value="Unassembled WGS sequence"/>
</dbReference>
<proteinExistence type="predicted"/>
<dbReference type="EMBL" id="MZZM01000014">
    <property type="protein sequence ID" value="ORJ61788.1"/>
    <property type="molecule type" value="Genomic_DNA"/>
</dbReference>